<organism evidence="14">
    <name type="scientific">Anisakis simplex</name>
    <name type="common">Herring worm</name>
    <dbReference type="NCBI Taxonomy" id="6269"/>
    <lineage>
        <taxon>Eukaryota</taxon>
        <taxon>Metazoa</taxon>
        <taxon>Ecdysozoa</taxon>
        <taxon>Nematoda</taxon>
        <taxon>Chromadorea</taxon>
        <taxon>Rhabditida</taxon>
        <taxon>Spirurina</taxon>
        <taxon>Ascaridomorpha</taxon>
        <taxon>Ascaridoidea</taxon>
        <taxon>Anisakidae</taxon>
        <taxon>Anisakis</taxon>
        <taxon>Anisakis simplex complex</taxon>
    </lineage>
</organism>
<keyword evidence="13" id="KW-1185">Reference proteome</keyword>
<evidence type="ECO:0000256" key="6">
    <source>
        <dbReference type="ARBA" id="ARBA00022989"/>
    </source>
</evidence>
<keyword evidence="3" id="KW-0479">Metal-binding</keyword>
<reference evidence="14" key="1">
    <citation type="submission" date="2017-02" db="UniProtKB">
        <authorList>
            <consortium name="WormBaseParasite"/>
        </authorList>
    </citation>
    <scope>IDENTIFICATION</scope>
</reference>
<keyword evidence="7 10" id="KW-0472">Membrane</keyword>
<dbReference type="InterPro" id="IPR003137">
    <property type="entry name" value="PA_domain"/>
</dbReference>
<evidence type="ECO:0000256" key="5">
    <source>
        <dbReference type="ARBA" id="ARBA00022833"/>
    </source>
</evidence>
<feature type="region of interest" description="Disordered" evidence="9">
    <location>
        <begin position="431"/>
        <end position="482"/>
    </location>
</feature>
<dbReference type="AlphaFoldDB" id="A0A0M3K6U2"/>
<evidence type="ECO:0000256" key="7">
    <source>
        <dbReference type="ARBA" id="ARBA00023136"/>
    </source>
</evidence>
<dbReference type="OrthoDB" id="8062037at2759"/>
<accession>A0A0M3K6U2</accession>
<dbReference type="Proteomes" id="UP000267096">
    <property type="component" value="Unassembled WGS sequence"/>
</dbReference>
<evidence type="ECO:0000256" key="2">
    <source>
        <dbReference type="ARBA" id="ARBA00022692"/>
    </source>
</evidence>
<dbReference type="GO" id="GO:0005634">
    <property type="term" value="C:nucleus"/>
    <property type="evidence" value="ECO:0007669"/>
    <property type="project" value="TreeGrafter"/>
</dbReference>
<dbReference type="PANTHER" id="PTHR45931">
    <property type="entry name" value="SI:CH211-59O9.10"/>
    <property type="match status" value="1"/>
</dbReference>
<dbReference type="InterPro" id="IPR013083">
    <property type="entry name" value="Znf_RING/FYVE/PHD"/>
</dbReference>
<evidence type="ECO:0000313" key="14">
    <source>
        <dbReference type="WBParaSite" id="ASIM_0001668301-mRNA-1"/>
    </source>
</evidence>
<evidence type="ECO:0000256" key="4">
    <source>
        <dbReference type="ARBA" id="ARBA00022771"/>
    </source>
</evidence>
<evidence type="ECO:0000256" key="1">
    <source>
        <dbReference type="ARBA" id="ARBA00004370"/>
    </source>
</evidence>
<feature type="region of interest" description="Disordered" evidence="9">
    <location>
        <begin position="615"/>
        <end position="802"/>
    </location>
</feature>
<dbReference type="GO" id="GO:0061630">
    <property type="term" value="F:ubiquitin protein ligase activity"/>
    <property type="evidence" value="ECO:0007669"/>
    <property type="project" value="TreeGrafter"/>
</dbReference>
<feature type="transmembrane region" description="Helical" evidence="10">
    <location>
        <begin position="204"/>
        <end position="228"/>
    </location>
</feature>
<feature type="compositionally biased region" description="Polar residues" evidence="9">
    <location>
        <begin position="750"/>
        <end position="761"/>
    </location>
</feature>
<dbReference type="Gene3D" id="3.30.40.10">
    <property type="entry name" value="Zinc/RING finger domain, C3HC4 (zinc finger)"/>
    <property type="match status" value="1"/>
</dbReference>
<evidence type="ECO:0000313" key="13">
    <source>
        <dbReference type="Proteomes" id="UP000267096"/>
    </source>
</evidence>
<evidence type="ECO:0000256" key="9">
    <source>
        <dbReference type="SAM" id="MobiDB-lite"/>
    </source>
</evidence>
<dbReference type="CDD" id="cd16665">
    <property type="entry name" value="RING-H2_RNF13-like"/>
    <property type="match status" value="1"/>
</dbReference>
<evidence type="ECO:0000259" key="11">
    <source>
        <dbReference type="PROSITE" id="PS50089"/>
    </source>
</evidence>
<keyword evidence="2 10" id="KW-0812">Transmembrane</keyword>
<keyword evidence="4 8" id="KW-0863">Zinc-finger</keyword>
<dbReference type="InterPro" id="IPR001841">
    <property type="entry name" value="Znf_RING"/>
</dbReference>
<feature type="compositionally biased region" description="Polar residues" evidence="9">
    <location>
        <begin position="461"/>
        <end position="480"/>
    </location>
</feature>
<name>A0A0M3K6U2_ANISI</name>
<feature type="region of interest" description="Disordered" evidence="9">
    <location>
        <begin position="322"/>
        <end position="344"/>
    </location>
</feature>
<evidence type="ECO:0000256" key="3">
    <source>
        <dbReference type="ARBA" id="ARBA00022723"/>
    </source>
</evidence>
<evidence type="ECO:0000256" key="10">
    <source>
        <dbReference type="SAM" id="Phobius"/>
    </source>
</evidence>
<feature type="domain" description="RING-type" evidence="11">
    <location>
        <begin position="275"/>
        <end position="317"/>
    </location>
</feature>
<dbReference type="WBParaSite" id="ASIM_0001668301-mRNA-1">
    <property type="protein sequence ID" value="ASIM_0001668301-mRNA-1"/>
    <property type="gene ID" value="ASIM_0001668301"/>
</dbReference>
<evidence type="ECO:0000313" key="12">
    <source>
        <dbReference type="EMBL" id="VDK56842.1"/>
    </source>
</evidence>
<keyword evidence="5" id="KW-0862">Zinc</keyword>
<dbReference type="SMART" id="SM00184">
    <property type="entry name" value="RING"/>
    <property type="match status" value="1"/>
</dbReference>
<keyword evidence="6 10" id="KW-1133">Transmembrane helix</keyword>
<dbReference type="FunFam" id="3.30.40.10:FF:000388">
    <property type="entry name" value="Putative RING zinc finger domain superfamily protein"/>
    <property type="match status" value="1"/>
</dbReference>
<proteinExistence type="predicted"/>
<feature type="compositionally biased region" description="Acidic residues" evidence="9">
    <location>
        <begin position="662"/>
        <end position="685"/>
    </location>
</feature>
<dbReference type="PROSITE" id="PS50089">
    <property type="entry name" value="ZF_RING_2"/>
    <property type="match status" value="1"/>
</dbReference>
<dbReference type="Pfam" id="PF13639">
    <property type="entry name" value="zf-RING_2"/>
    <property type="match status" value="1"/>
</dbReference>
<dbReference type="GO" id="GO:0008270">
    <property type="term" value="F:zinc ion binding"/>
    <property type="evidence" value="ECO:0007669"/>
    <property type="project" value="UniProtKB-KW"/>
</dbReference>
<dbReference type="GO" id="GO:0006511">
    <property type="term" value="P:ubiquitin-dependent protein catabolic process"/>
    <property type="evidence" value="ECO:0007669"/>
    <property type="project" value="TreeGrafter"/>
</dbReference>
<comment type="subcellular location">
    <subcellularLocation>
        <location evidence="1">Membrane</location>
    </subcellularLocation>
</comment>
<gene>
    <name evidence="12" type="ORF">ASIM_LOCUS16090</name>
</gene>
<dbReference type="PANTHER" id="PTHR45931:SF20">
    <property type="entry name" value="RING-TYPE E3 UBIQUITIN TRANSFERASE"/>
    <property type="match status" value="1"/>
</dbReference>
<feature type="compositionally biased region" description="Basic and acidic residues" evidence="9">
    <location>
        <begin position="447"/>
        <end position="456"/>
    </location>
</feature>
<evidence type="ECO:0000256" key="8">
    <source>
        <dbReference type="PROSITE-ProRule" id="PRU00175"/>
    </source>
</evidence>
<dbReference type="Gene3D" id="3.50.30.30">
    <property type="match status" value="1"/>
</dbReference>
<dbReference type="CDD" id="cd00538">
    <property type="entry name" value="PA"/>
    <property type="match status" value="1"/>
</dbReference>
<dbReference type="SUPFAM" id="SSF57850">
    <property type="entry name" value="RING/U-box"/>
    <property type="match status" value="1"/>
</dbReference>
<protein>
    <submittedName>
        <fullName evidence="14">Putative zinc finger protein (inferred by orthology to a S. mansoni protein)</fullName>
    </submittedName>
</protein>
<sequence length="802" mass="89006">MVETDFTSSSLHSIYGINERLMGMEKYNHLKVISLDEWLQLERTYTGYHAVLRCDATGADFGLSISAFSYGLNSTGCAVFTEPEDACNTTMVSFRFYKLYTSKINSTVCHGQFAIVPRGNCSFSEKAYYAQTGRPDPYRAIVVYNEPGEPPLPMQGSRYADEVDIPVAMISYACMQNVMGRYPAEQGYVIALRSIPGYYDFIKYLAPFVAVVGFCFIVLSISLVIRVCRERRRIARKRLSRSNLRKLPTKKYRKGNSSNVFLLYISSSSDQPETCAVCLDDFADGEKLRILPCKHAYHCKCIDPWLTKNRKVCPICKRKVCSTGDSDSSDSDVERRRNAETATNTVVRPTTTRENAPLLRHEEEVGICFSIIPLLLLIRDNYCILHMASSDIHHGSLRVVHFMEDDEIGTNTQHLMLTYMSSVNVSANISASSSGRRETTQAMVHSDATDDARAAHDNSVVPATSTSPSGHNNDESSASGFSEAIRKKLRPLRPFVYGLVSRAMRTSQRSQPQNLEAILELLGRLLFSTNVPDSDGGNRRRFAAENDAFDDVEVNDRAPENTANVDEPKFWLVISEKNLAACRYPDSKVVPKLLVNLFPFLLPCEQSSLLSVSPMRNVDDEGGSGSALSVPVTENQQLQAPTEKRRRHPAASGKVTSVQLDLDVELPSDDEDDDSTDGYDADENDSVPKPESKTFGPDAAAAGGVAKGEHRAKRSAYSMPEQLSKKKKKKPGKNVGSQRTAESVADADSENTTNHETASNQRFRDDGIFRTSIDLEDNEDDVQENGNRKTISESNDGAIKEE</sequence>
<feature type="compositionally biased region" description="Acidic residues" evidence="9">
    <location>
        <begin position="774"/>
        <end position="783"/>
    </location>
</feature>
<dbReference type="Pfam" id="PF02225">
    <property type="entry name" value="PA"/>
    <property type="match status" value="1"/>
</dbReference>
<dbReference type="EMBL" id="UYRR01032800">
    <property type="protein sequence ID" value="VDK56842.1"/>
    <property type="molecule type" value="Genomic_DNA"/>
</dbReference>
<dbReference type="GO" id="GO:0016020">
    <property type="term" value="C:membrane"/>
    <property type="evidence" value="ECO:0007669"/>
    <property type="project" value="UniProtKB-SubCell"/>
</dbReference>
<reference evidence="12 13" key="2">
    <citation type="submission" date="2018-11" db="EMBL/GenBank/DDBJ databases">
        <authorList>
            <consortium name="Pathogen Informatics"/>
        </authorList>
    </citation>
    <scope>NUCLEOTIDE SEQUENCE [LARGE SCALE GENOMIC DNA]</scope>
</reference>
<dbReference type="InterPro" id="IPR051834">
    <property type="entry name" value="RING_finger_E3_ligase"/>
</dbReference>